<keyword evidence="3 6" id="KW-0067">ATP-binding</keyword>
<dbReference type="GO" id="GO:0006260">
    <property type="term" value="P:DNA replication"/>
    <property type="evidence" value="ECO:0007669"/>
    <property type="project" value="UniProtKB-UniRule"/>
</dbReference>
<evidence type="ECO:0000259" key="8">
    <source>
        <dbReference type="Pfam" id="PF02463"/>
    </source>
</evidence>
<evidence type="ECO:0000256" key="7">
    <source>
        <dbReference type="SAM" id="MobiDB-lite"/>
    </source>
</evidence>
<feature type="region of interest" description="Disordered" evidence="7">
    <location>
        <begin position="865"/>
        <end position="888"/>
    </location>
</feature>
<dbReference type="Proteomes" id="UP000231701">
    <property type="component" value="Chromosome"/>
</dbReference>
<keyword evidence="1 6" id="KW-0963">Cytoplasm</keyword>
<accession>A0A2K8KV33</accession>
<dbReference type="SUPFAM" id="SSF52540">
    <property type="entry name" value="P-loop containing nucleoside triphosphate hydrolases"/>
    <property type="match status" value="1"/>
</dbReference>
<dbReference type="InterPro" id="IPR011890">
    <property type="entry name" value="SMC_prok"/>
</dbReference>
<evidence type="ECO:0000313" key="9">
    <source>
        <dbReference type="EMBL" id="ATX78648.1"/>
    </source>
</evidence>
<feature type="coiled-coil region" evidence="6">
    <location>
        <begin position="646"/>
        <end position="673"/>
    </location>
</feature>
<feature type="coiled-coil region" evidence="6">
    <location>
        <begin position="170"/>
        <end position="355"/>
    </location>
</feature>
<dbReference type="PIRSF" id="PIRSF005719">
    <property type="entry name" value="SMC"/>
    <property type="match status" value="1"/>
</dbReference>
<proteinExistence type="inferred from homology"/>
<keyword evidence="4 6" id="KW-0175">Coiled coil</keyword>
<keyword evidence="2 6" id="KW-0547">Nucleotide-binding</keyword>
<evidence type="ECO:0000256" key="4">
    <source>
        <dbReference type="ARBA" id="ARBA00023054"/>
    </source>
</evidence>
<sequence>MRLKRIELAGFKSFVDPTKIDLDRGITAIVGPNGCGKSNIVDALRWVLGEHSAKHLRGGVMDDLIFQGSDTRSPVAVCDVELTFSIEKGSLASPYHELNEISIRRRLTRDGGSDGFINGKMVRMKDIVDLFLDTGISTRAYAIVEQGSIARMVTAKPEERRVIFEEAAGVMKYRSRRKEASRRMKDTQQNLDRVLDLLEEVRSQCRSLKQQASRAERFKKLQDEYTHLQSVSLGLRYQNLKEGFKAIEQRLKQARSSEAVASRQLSASEKLVSERREQVVSHEGEAQALQDQLREAERLRADLQQQAERIAGERRLFTERKAALNSRIEEANQYRDRVDEELEMAEQRLADQDDSELQSLKALATTSVEQAQLNFQQQGLQRDGCLSEYERLRHSGEQARQQRDKAEAALARLSERETRFANQLTEIEAQIRSNAKAVGEAEQLLTISEQAYRSAEAQVTAAQDALDRSRSGREMASKALANQEAVVRELKGAVQELRGRTKNQDVPDDLRDSLRARGAVWVDESLNVPEGLEAAVAAALRGRSADARIPVNPDIESWKGMFGRVAGAPVALFAGNASKVVSAQSLADAIGVKSNHPLYDLFAPIGLVDEITQGFGRSECCVSRDGWRFEPGGWLVPPAGNRTAHRLATQRKLRDAESELAEAEAVMLAVSETFSEAESRLEQQQKSWQQAHIEVTRTEGEWHKGQAELARSKSELISLNERQQRLQSDIKEATGESNHWQQQLDQAGGVDQAALDLARHKLDEQNDAVARSEHSLNQARTGLAQAEQSLALFAQAQGNLQRECERLRQERSRLSSQMETDTVRLRQADAELAKVRAHSDLDQQLAAAAGQVEKMHQAMNEIRQKGHELQQSQHEAERSERQARQQLQLAAEQRQSIELSEAQDATRLQDIEEEIASRCQFSAAELLKRIEAMDDLGDTDLILARSHELGDRLERFGPVNLLAIDEFEQASERELFLSDQAADLEASLMTLNDTITRIDRTTRQRFLEVFEQTNAYFKQTFPQLFGGGRAELRLDSDDVLTAGVEVIAQPPGKRLQDVTLLSGGEKALTAVALVFSIFKIKPAPFCVLDEVDAPLDDANVGRFGEMVRELSDRVQFLSISHNKITMQQADRLIGVSMPEPGVSKIVAVDMASVSP</sequence>
<organism evidence="9 10">
    <name type="scientific">Mariprofundus aestuarium</name>
    <dbReference type="NCBI Taxonomy" id="1921086"/>
    <lineage>
        <taxon>Bacteria</taxon>
        <taxon>Pseudomonadati</taxon>
        <taxon>Pseudomonadota</taxon>
        <taxon>Candidatius Mariprofundia</taxon>
        <taxon>Mariprofundales</taxon>
        <taxon>Mariprofundaceae</taxon>
        <taxon>Mariprofundus</taxon>
    </lineage>
</organism>
<comment type="similarity">
    <text evidence="6">Belongs to the SMC family.</text>
</comment>
<dbReference type="Pfam" id="PF02463">
    <property type="entry name" value="SMC_N"/>
    <property type="match status" value="1"/>
</dbReference>
<protein>
    <recommendedName>
        <fullName evidence="6">Chromosome partition protein Smc</fullName>
    </recommendedName>
</protein>
<dbReference type="GO" id="GO:0007059">
    <property type="term" value="P:chromosome segregation"/>
    <property type="evidence" value="ECO:0007669"/>
    <property type="project" value="UniProtKB-UniRule"/>
</dbReference>
<evidence type="ECO:0000256" key="3">
    <source>
        <dbReference type="ARBA" id="ARBA00022840"/>
    </source>
</evidence>
<reference evidence="9 10" key="1">
    <citation type="submission" date="2016-12" db="EMBL/GenBank/DDBJ databases">
        <title>Isolation and genomic insights into novel planktonic Zetaproteobacteria from stratified waters of the Chesapeake Bay.</title>
        <authorList>
            <person name="McAllister S.M."/>
            <person name="Kato S."/>
            <person name="Chan C.S."/>
            <person name="Chiu B.K."/>
            <person name="Field E.K."/>
        </authorList>
    </citation>
    <scope>NUCLEOTIDE SEQUENCE [LARGE SCALE GENOMIC DNA]</scope>
    <source>
        <strain evidence="9 10">CP-5</strain>
    </source>
</reference>
<gene>
    <name evidence="6" type="primary">smc</name>
    <name evidence="9" type="ORF">Ga0123461_0195</name>
</gene>
<name>A0A2K8KV33_MARES</name>
<dbReference type="GO" id="GO:0007062">
    <property type="term" value="P:sister chromatid cohesion"/>
    <property type="evidence" value="ECO:0007669"/>
    <property type="project" value="InterPro"/>
</dbReference>
<dbReference type="NCBIfam" id="TIGR02168">
    <property type="entry name" value="SMC_prok_B"/>
    <property type="match status" value="1"/>
</dbReference>
<dbReference type="InterPro" id="IPR024704">
    <property type="entry name" value="SMC"/>
</dbReference>
<dbReference type="GO" id="GO:0005737">
    <property type="term" value="C:cytoplasm"/>
    <property type="evidence" value="ECO:0007669"/>
    <property type="project" value="UniProtKB-SubCell"/>
</dbReference>
<dbReference type="CDD" id="cd03278">
    <property type="entry name" value="ABC_SMC_barmotin"/>
    <property type="match status" value="1"/>
</dbReference>
<dbReference type="GO" id="GO:0003677">
    <property type="term" value="F:DNA binding"/>
    <property type="evidence" value="ECO:0007669"/>
    <property type="project" value="UniProtKB-UniRule"/>
</dbReference>
<keyword evidence="10" id="KW-1185">Reference proteome</keyword>
<dbReference type="KEGG" id="maes:Ga0123461_0195"/>
<comment type="subunit">
    <text evidence="6">Homodimer.</text>
</comment>
<dbReference type="InterPro" id="IPR003395">
    <property type="entry name" value="RecF/RecN/SMC_N"/>
</dbReference>
<dbReference type="GO" id="GO:0030261">
    <property type="term" value="P:chromosome condensation"/>
    <property type="evidence" value="ECO:0007669"/>
    <property type="project" value="InterPro"/>
</dbReference>
<dbReference type="OrthoDB" id="5287050at2"/>
<dbReference type="InterPro" id="IPR027417">
    <property type="entry name" value="P-loop_NTPase"/>
</dbReference>
<dbReference type="PANTHER" id="PTHR43977">
    <property type="entry name" value="STRUCTURAL MAINTENANCE OF CHROMOSOMES PROTEIN 3"/>
    <property type="match status" value="1"/>
</dbReference>
<dbReference type="GO" id="GO:0005524">
    <property type="term" value="F:ATP binding"/>
    <property type="evidence" value="ECO:0007669"/>
    <property type="project" value="UniProtKB-UniRule"/>
</dbReference>
<dbReference type="EMBL" id="CP018799">
    <property type="protein sequence ID" value="ATX78648.1"/>
    <property type="molecule type" value="Genomic_DNA"/>
</dbReference>
<feature type="compositionally biased region" description="Basic and acidic residues" evidence="7">
    <location>
        <begin position="865"/>
        <end position="883"/>
    </location>
</feature>
<evidence type="ECO:0000256" key="1">
    <source>
        <dbReference type="ARBA" id="ARBA00022490"/>
    </source>
</evidence>
<evidence type="ECO:0000256" key="2">
    <source>
        <dbReference type="ARBA" id="ARBA00022741"/>
    </source>
</evidence>
<dbReference type="GO" id="GO:0016887">
    <property type="term" value="F:ATP hydrolysis activity"/>
    <property type="evidence" value="ECO:0007669"/>
    <property type="project" value="InterPro"/>
</dbReference>
<evidence type="ECO:0000256" key="5">
    <source>
        <dbReference type="ARBA" id="ARBA00023125"/>
    </source>
</evidence>
<keyword evidence="5 6" id="KW-0238">DNA-binding</keyword>
<dbReference type="AlphaFoldDB" id="A0A2K8KV33"/>
<feature type="domain" description="RecF/RecN/SMC N-terminal" evidence="8">
    <location>
        <begin position="3"/>
        <end position="1143"/>
    </location>
</feature>
<feature type="coiled-coil region" evidence="6">
    <location>
        <begin position="709"/>
        <end position="736"/>
    </location>
</feature>
<feature type="coiled-coil region" evidence="6">
    <location>
        <begin position="790"/>
        <end position="817"/>
    </location>
</feature>
<dbReference type="HAMAP" id="MF_01894">
    <property type="entry name" value="Smc_prok"/>
    <property type="match status" value="1"/>
</dbReference>
<dbReference type="RefSeq" id="WP_100278611.1">
    <property type="nucleotide sequence ID" value="NZ_CP018799.1"/>
</dbReference>
<feature type="coiled-coil region" evidence="6">
    <location>
        <begin position="389"/>
        <end position="430"/>
    </location>
</feature>
<evidence type="ECO:0000313" key="10">
    <source>
        <dbReference type="Proteomes" id="UP000231701"/>
    </source>
</evidence>
<dbReference type="Gene3D" id="3.40.50.300">
    <property type="entry name" value="P-loop containing nucleotide triphosphate hydrolases"/>
    <property type="match status" value="2"/>
</dbReference>
<comment type="subcellular location">
    <subcellularLocation>
        <location evidence="6">Cytoplasm</location>
    </subcellularLocation>
</comment>
<evidence type="ECO:0000256" key="6">
    <source>
        <dbReference type="HAMAP-Rule" id="MF_01894"/>
    </source>
</evidence>
<comment type="function">
    <text evidence="6">Required for chromosome condensation and partitioning.</text>
</comment>
<comment type="domain">
    <text evidence="6">Contains large globular domains required for ATP hydrolysis at each terminus and a third globular domain forming a flexible hinge near the middle of the molecule. These domains are separated by coiled-coil structures.</text>
</comment>
<feature type="binding site" evidence="6">
    <location>
        <begin position="32"/>
        <end position="39"/>
    </location>
    <ligand>
        <name>ATP</name>
        <dbReference type="ChEBI" id="CHEBI:30616"/>
    </ligand>
</feature>